<evidence type="ECO:0000313" key="1">
    <source>
        <dbReference type="EMBL" id="MPD02531.1"/>
    </source>
</evidence>
<evidence type="ECO:0000313" key="2">
    <source>
        <dbReference type="Proteomes" id="UP000324222"/>
    </source>
</evidence>
<comment type="caution">
    <text evidence="1">The sequence shown here is derived from an EMBL/GenBank/DDBJ whole genome shotgun (WGS) entry which is preliminary data.</text>
</comment>
<name>A0A5B7K0F3_PORTR</name>
<sequence>MTSPLRILSPSSYAPLLFGRDVLPNKGERGRVRFPHLPLWSPARLTSTSLSLKPDLPTSRKSRPAHLRLASLLAPSTSTRLPPLCPSPTTPPPSVKLPNPSFSPSHVHLPLSSHHSSLLILLRSLSFPVSLNRLHPTPLPVETKPPTRLHSCPLFPTHRMPA</sequence>
<reference evidence="1 2" key="1">
    <citation type="submission" date="2019-05" db="EMBL/GenBank/DDBJ databases">
        <title>Another draft genome of Portunus trituberculatus and its Hox gene families provides insights of decapod evolution.</title>
        <authorList>
            <person name="Jeong J.-H."/>
            <person name="Song I."/>
            <person name="Kim S."/>
            <person name="Choi T."/>
            <person name="Kim D."/>
            <person name="Ryu S."/>
            <person name="Kim W."/>
        </authorList>
    </citation>
    <scope>NUCLEOTIDE SEQUENCE [LARGE SCALE GENOMIC DNA]</scope>
    <source>
        <tissue evidence="1">Muscle</tissue>
    </source>
</reference>
<dbReference type="AlphaFoldDB" id="A0A5B7K0F3"/>
<dbReference type="EMBL" id="VSRR010131867">
    <property type="protein sequence ID" value="MPD02531.1"/>
    <property type="molecule type" value="Genomic_DNA"/>
</dbReference>
<keyword evidence="2" id="KW-1185">Reference proteome</keyword>
<accession>A0A5B7K0F3</accession>
<gene>
    <name evidence="1" type="ORF">E2C01_098120</name>
</gene>
<organism evidence="1 2">
    <name type="scientific">Portunus trituberculatus</name>
    <name type="common">Swimming crab</name>
    <name type="synonym">Neptunus trituberculatus</name>
    <dbReference type="NCBI Taxonomy" id="210409"/>
    <lineage>
        <taxon>Eukaryota</taxon>
        <taxon>Metazoa</taxon>
        <taxon>Ecdysozoa</taxon>
        <taxon>Arthropoda</taxon>
        <taxon>Crustacea</taxon>
        <taxon>Multicrustacea</taxon>
        <taxon>Malacostraca</taxon>
        <taxon>Eumalacostraca</taxon>
        <taxon>Eucarida</taxon>
        <taxon>Decapoda</taxon>
        <taxon>Pleocyemata</taxon>
        <taxon>Brachyura</taxon>
        <taxon>Eubrachyura</taxon>
        <taxon>Portunoidea</taxon>
        <taxon>Portunidae</taxon>
        <taxon>Portuninae</taxon>
        <taxon>Portunus</taxon>
    </lineage>
</organism>
<dbReference type="Proteomes" id="UP000324222">
    <property type="component" value="Unassembled WGS sequence"/>
</dbReference>
<protein>
    <submittedName>
        <fullName evidence="1">Uncharacterized protein</fullName>
    </submittedName>
</protein>
<proteinExistence type="predicted"/>